<comment type="caution">
    <text evidence="9">The sequence shown here is derived from an EMBL/GenBank/DDBJ whole genome shotgun (WGS) entry which is preliminary data.</text>
</comment>
<keyword evidence="10" id="KW-1185">Reference proteome</keyword>
<keyword evidence="2" id="KW-0813">Transport</keyword>
<dbReference type="Proteomes" id="UP000287188">
    <property type="component" value="Unassembled WGS sequence"/>
</dbReference>
<evidence type="ECO:0000256" key="4">
    <source>
        <dbReference type="ARBA" id="ARBA00022692"/>
    </source>
</evidence>
<keyword evidence="5 7" id="KW-1133">Transmembrane helix</keyword>
<reference evidence="10" key="1">
    <citation type="submission" date="2018-12" db="EMBL/GenBank/DDBJ databases">
        <title>Tengunoibacter tsumagoiensis gen. nov., sp. nov., Dictyobacter kobayashii sp. nov., D. alpinus sp. nov., and D. joshuensis sp. nov. and description of Dictyobacteraceae fam. nov. within the order Ktedonobacterales isolated from Tengu-no-mugimeshi.</title>
        <authorList>
            <person name="Wang C.M."/>
            <person name="Zheng Y."/>
            <person name="Sakai Y."/>
            <person name="Toyoda A."/>
            <person name="Minakuchi Y."/>
            <person name="Abe K."/>
            <person name="Yokota A."/>
            <person name="Yabe S."/>
        </authorList>
    </citation>
    <scope>NUCLEOTIDE SEQUENCE [LARGE SCALE GENOMIC DNA]</scope>
    <source>
        <strain evidence="10">Uno11</strain>
    </source>
</reference>
<dbReference type="PROSITE" id="PS50850">
    <property type="entry name" value="MFS"/>
    <property type="match status" value="1"/>
</dbReference>
<feature type="transmembrane region" description="Helical" evidence="7">
    <location>
        <begin position="289"/>
        <end position="306"/>
    </location>
</feature>
<name>A0A402AUC4_9CHLR</name>
<dbReference type="InterPro" id="IPR020846">
    <property type="entry name" value="MFS_dom"/>
</dbReference>
<feature type="transmembrane region" description="Helical" evidence="7">
    <location>
        <begin position="213"/>
        <end position="236"/>
    </location>
</feature>
<accession>A0A402AUC4</accession>
<feature type="domain" description="Major facilitator superfamily (MFS) profile" evidence="8">
    <location>
        <begin position="11"/>
        <end position="400"/>
    </location>
</feature>
<comment type="subcellular location">
    <subcellularLocation>
        <location evidence="1">Cell membrane</location>
        <topology evidence="1">Multi-pass membrane protein</topology>
    </subcellularLocation>
</comment>
<gene>
    <name evidence="9" type="ORF">KDK_64330</name>
</gene>
<dbReference type="AlphaFoldDB" id="A0A402AUC4"/>
<dbReference type="RefSeq" id="WP_161977813.1">
    <property type="nucleotide sequence ID" value="NZ_BIFS01000002.1"/>
</dbReference>
<keyword evidence="4 7" id="KW-0812">Transmembrane</keyword>
<feature type="transmembrane region" description="Helical" evidence="7">
    <location>
        <begin position="256"/>
        <end position="277"/>
    </location>
</feature>
<evidence type="ECO:0000313" key="9">
    <source>
        <dbReference type="EMBL" id="GCE22633.1"/>
    </source>
</evidence>
<dbReference type="EMBL" id="BIFS01000002">
    <property type="protein sequence ID" value="GCE22633.1"/>
    <property type="molecule type" value="Genomic_DNA"/>
</dbReference>
<keyword evidence="6 7" id="KW-0472">Membrane</keyword>
<dbReference type="InterPro" id="IPR036259">
    <property type="entry name" value="MFS_trans_sf"/>
</dbReference>
<keyword evidence="3" id="KW-1003">Cell membrane</keyword>
<dbReference type="CDD" id="cd06173">
    <property type="entry name" value="MFS_MefA_like"/>
    <property type="match status" value="1"/>
</dbReference>
<evidence type="ECO:0000256" key="1">
    <source>
        <dbReference type="ARBA" id="ARBA00004651"/>
    </source>
</evidence>
<feature type="transmembrane region" description="Helical" evidence="7">
    <location>
        <begin position="107"/>
        <end position="127"/>
    </location>
</feature>
<dbReference type="InterPro" id="IPR010290">
    <property type="entry name" value="TM_effector"/>
</dbReference>
<sequence>MFILSALTHRSFALLWSGQIISRLGDSLFTIALAWWVLQKTGSATAMGIVLICSTIPMLLFLLLGGVVGDRWPRVRLMLGSDLIRAGVVILIAFLAFMQWLQLWEVFVMSAIFGTVEAFFYPAYTALIPEIVPGDLLPNANSLRSIGLQAAQIVGPAIAAAIIALGGTSLTFALDGVSFLFSAGCVVALPRVAALRNPAEVETGILQDLHKGIITVLASPWLWLTLLIACVSTIFLVGPAEAALPLLVKQRFGAQVGYYALLTTLSALGSLLAAFWLGHVKRLRRRGPLTYGAWLLASLMLLVMGLQIPIALIALAFFVQGMSFTTLGLAWTNSLQEFVPSDLLGRVSSIDMLVSSGLLPIGYGLAGIAADRFGAAPIFILGGVIAASIIALGLLHPAIRKVD</sequence>
<dbReference type="PANTHER" id="PTHR23513:SF11">
    <property type="entry name" value="STAPHYLOFERRIN A TRANSPORTER"/>
    <property type="match status" value="1"/>
</dbReference>
<evidence type="ECO:0000313" key="10">
    <source>
        <dbReference type="Proteomes" id="UP000287188"/>
    </source>
</evidence>
<evidence type="ECO:0000256" key="3">
    <source>
        <dbReference type="ARBA" id="ARBA00022475"/>
    </source>
</evidence>
<dbReference type="GO" id="GO:0005886">
    <property type="term" value="C:plasma membrane"/>
    <property type="evidence" value="ECO:0007669"/>
    <property type="project" value="UniProtKB-SubCell"/>
</dbReference>
<dbReference type="PANTHER" id="PTHR23513">
    <property type="entry name" value="INTEGRAL MEMBRANE EFFLUX PROTEIN-RELATED"/>
    <property type="match status" value="1"/>
</dbReference>
<evidence type="ECO:0000256" key="7">
    <source>
        <dbReference type="SAM" id="Phobius"/>
    </source>
</evidence>
<organism evidence="9 10">
    <name type="scientific">Dictyobacter kobayashii</name>
    <dbReference type="NCBI Taxonomy" id="2014872"/>
    <lineage>
        <taxon>Bacteria</taxon>
        <taxon>Bacillati</taxon>
        <taxon>Chloroflexota</taxon>
        <taxon>Ktedonobacteria</taxon>
        <taxon>Ktedonobacterales</taxon>
        <taxon>Dictyobacteraceae</taxon>
        <taxon>Dictyobacter</taxon>
    </lineage>
</organism>
<proteinExistence type="predicted"/>
<evidence type="ECO:0000256" key="5">
    <source>
        <dbReference type="ARBA" id="ARBA00022989"/>
    </source>
</evidence>
<dbReference type="Pfam" id="PF05977">
    <property type="entry name" value="MFS_3"/>
    <property type="match status" value="1"/>
</dbReference>
<evidence type="ECO:0000259" key="8">
    <source>
        <dbReference type="PROSITE" id="PS50850"/>
    </source>
</evidence>
<evidence type="ECO:0000256" key="2">
    <source>
        <dbReference type="ARBA" id="ARBA00022448"/>
    </source>
</evidence>
<dbReference type="SUPFAM" id="SSF103473">
    <property type="entry name" value="MFS general substrate transporter"/>
    <property type="match status" value="1"/>
</dbReference>
<protein>
    <submittedName>
        <fullName evidence="9">MFS transporter</fullName>
    </submittedName>
</protein>
<feature type="transmembrane region" description="Helical" evidence="7">
    <location>
        <begin position="148"/>
        <end position="166"/>
    </location>
</feature>
<evidence type="ECO:0000256" key="6">
    <source>
        <dbReference type="ARBA" id="ARBA00023136"/>
    </source>
</evidence>
<feature type="transmembrane region" description="Helical" evidence="7">
    <location>
        <begin position="12"/>
        <end position="38"/>
    </location>
</feature>
<feature type="transmembrane region" description="Helical" evidence="7">
    <location>
        <begin position="83"/>
        <end position="101"/>
    </location>
</feature>
<feature type="transmembrane region" description="Helical" evidence="7">
    <location>
        <begin position="44"/>
        <end position="63"/>
    </location>
</feature>
<dbReference type="GO" id="GO:0022857">
    <property type="term" value="F:transmembrane transporter activity"/>
    <property type="evidence" value="ECO:0007669"/>
    <property type="project" value="InterPro"/>
</dbReference>
<feature type="transmembrane region" description="Helical" evidence="7">
    <location>
        <begin position="376"/>
        <end position="395"/>
    </location>
</feature>
<dbReference type="Gene3D" id="1.20.1250.20">
    <property type="entry name" value="MFS general substrate transporter like domains"/>
    <property type="match status" value="1"/>
</dbReference>